<feature type="transmembrane region" description="Helical" evidence="1">
    <location>
        <begin position="64"/>
        <end position="87"/>
    </location>
</feature>
<dbReference type="RefSeq" id="WP_166822449.1">
    <property type="nucleotide sequence ID" value="NZ_JAAOLX010000002.1"/>
</dbReference>
<protein>
    <submittedName>
        <fullName evidence="2">DUF2523 domain-containing protein</fullName>
    </submittedName>
</protein>
<accession>A0ABX0KLZ6</accession>
<evidence type="ECO:0000313" key="3">
    <source>
        <dbReference type="Proteomes" id="UP000712570"/>
    </source>
</evidence>
<gene>
    <name evidence="2" type="ORF">HA050_04110</name>
</gene>
<keyword evidence="1" id="KW-0812">Transmembrane</keyword>
<evidence type="ECO:0000256" key="1">
    <source>
        <dbReference type="SAM" id="Phobius"/>
    </source>
</evidence>
<name>A0ABX0KLZ6_9NEIS</name>
<reference evidence="2 3" key="1">
    <citation type="submission" date="2020-03" db="EMBL/GenBank/DDBJ databases">
        <title>Draft genome sequence of environmentally isolated violet-colored cultures.</title>
        <authorList>
            <person name="Wilson H.S."/>
        </authorList>
    </citation>
    <scope>NUCLEOTIDE SEQUENCE [LARGE SCALE GENOMIC DNA]</scope>
    <source>
        <strain evidence="2 3">HSC-16F04</strain>
    </source>
</reference>
<dbReference type="EMBL" id="JAAOLX010000002">
    <property type="protein sequence ID" value="NHQ85295.1"/>
    <property type="molecule type" value="Genomic_DNA"/>
</dbReference>
<keyword evidence="1" id="KW-0472">Membrane</keyword>
<evidence type="ECO:0000313" key="2">
    <source>
        <dbReference type="EMBL" id="NHQ85295.1"/>
    </source>
</evidence>
<keyword evidence="3" id="KW-1185">Reference proteome</keyword>
<keyword evidence="1" id="KW-1133">Transmembrane helix</keyword>
<proteinExistence type="predicted"/>
<sequence>MFAAPWIAALIGGLVSAAATFFGRALIAFGVGVVSYSGISKLLDNIKLDIIQNLKDIPIEIVQVMGLLKIDVCISILLSAFTAKLVISGLTASGMRKWVAK</sequence>
<dbReference type="InterPro" id="IPR019670">
    <property type="entry name" value="DUF2523"/>
</dbReference>
<organism evidence="2 3">
    <name type="scientific">Iodobacter violaceini</name>
    <dbReference type="NCBI Taxonomy" id="3044271"/>
    <lineage>
        <taxon>Bacteria</taxon>
        <taxon>Pseudomonadati</taxon>
        <taxon>Pseudomonadota</taxon>
        <taxon>Betaproteobacteria</taxon>
        <taxon>Neisseriales</taxon>
        <taxon>Chitinibacteraceae</taxon>
        <taxon>Iodobacter</taxon>
    </lineage>
</organism>
<dbReference type="Pfam" id="PF10734">
    <property type="entry name" value="DUF2523"/>
    <property type="match status" value="1"/>
</dbReference>
<comment type="caution">
    <text evidence="2">The sequence shown here is derived from an EMBL/GenBank/DDBJ whole genome shotgun (WGS) entry which is preliminary data.</text>
</comment>
<dbReference type="Proteomes" id="UP000712570">
    <property type="component" value="Unassembled WGS sequence"/>
</dbReference>